<dbReference type="SUPFAM" id="SSF54001">
    <property type="entry name" value="Cysteine proteinases"/>
    <property type="match status" value="1"/>
</dbReference>
<dbReference type="InterPro" id="IPR038765">
    <property type="entry name" value="Papain-like_cys_pep_sf"/>
</dbReference>
<evidence type="ECO:0000313" key="3">
    <source>
        <dbReference type="EMBL" id="XBX81784.1"/>
    </source>
</evidence>
<evidence type="ECO:0000256" key="1">
    <source>
        <dbReference type="SAM" id="MobiDB-lite"/>
    </source>
</evidence>
<evidence type="ECO:0000259" key="2">
    <source>
        <dbReference type="Pfam" id="PF12671"/>
    </source>
</evidence>
<dbReference type="PROSITE" id="PS51318">
    <property type="entry name" value="TAT"/>
    <property type="match status" value="1"/>
</dbReference>
<reference evidence="3" key="1">
    <citation type="submission" date="2024-05" db="EMBL/GenBank/DDBJ databases">
        <authorList>
            <person name="Yu L."/>
        </authorList>
    </citation>
    <scope>NUCLEOTIDE SEQUENCE</scope>
    <source>
        <strain evidence="3">G08B096</strain>
    </source>
</reference>
<dbReference type="RefSeq" id="WP_350347807.1">
    <property type="nucleotide sequence ID" value="NZ_CP158374.1"/>
</dbReference>
<dbReference type="PANTHER" id="PTHR40032:SF1">
    <property type="entry name" value="EXPORTED PROTEIN"/>
    <property type="match status" value="1"/>
</dbReference>
<dbReference type="Pfam" id="PF12671">
    <property type="entry name" value="Amidase_6"/>
    <property type="match status" value="1"/>
</dbReference>
<dbReference type="InterPro" id="IPR024301">
    <property type="entry name" value="Amidase_6"/>
</dbReference>
<dbReference type="InterPro" id="IPR006311">
    <property type="entry name" value="TAT_signal"/>
</dbReference>
<dbReference type="PANTHER" id="PTHR40032">
    <property type="entry name" value="EXPORTED PROTEIN-RELATED"/>
    <property type="match status" value="1"/>
</dbReference>
<accession>A0AAU7W630</accession>
<gene>
    <name evidence="3" type="ORF">ABIQ69_14355</name>
</gene>
<proteinExistence type="predicted"/>
<name>A0AAU7W630_9MICO</name>
<organism evidence="3">
    <name type="scientific">Agromyces sp. G08B096</name>
    <dbReference type="NCBI Taxonomy" id="3156399"/>
    <lineage>
        <taxon>Bacteria</taxon>
        <taxon>Bacillati</taxon>
        <taxon>Actinomycetota</taxon>
        <taxon>Actinomycetes</taxon>
        <taxon>Micrococcales</taxon>
        <taxon>Microbacteriaceae</taxon>
        <taxon>Agromyces</taxon>
    </lineage>
</organism>
<feature type="region of interest" description="Disordered" evidence="1">
    <location>
        <begin position="43"/>
        <end position="78"/>
    </location>
</feature>
<dbReference type="EMBL" id="CP158374">
    <property type="protein sequence ID" value="XBX81784.1"/>
    <property type="molecule type" value="Genomic_DNA"/>
</dbReference>
<feature type="compositionally biased region" description="Low complexity" evidence="1">
    <location>
        <begin position="43"/>
        <end position="62"/>
    </location>
</feature>
<feature type="compositionally biased region" description="Acidic residues" evidence="1">
    <location>
        <begin position="63"/>
        <end position="74"/>
    </location>
</feature>
<dbReference type="AlphaFoldDB" id="A0AAU7W630"/>
<sequence>MSRPTRAPFPRRRMLLLGGALGLLLILTGAVVWAAAGPGAHAAGPSSVAADTASGAGSTAADGDPDGDDPDADGETAAQPAALAPAVAAQLAYVRAHWQDTSNDVFGYLDDTDCMNFASQSLLERGWQPDDEWWYEGSGDGYANSTAWISSTAFMEYLEARPDRATALTDAQRDLVKPGDLVQFDWDDSGDRDHTGIVTKVERRADGSISIEYAGHTDATWDRTVDEAITELHPGGVAYYWSIPE</sequence>
<protein>
    <submittedName>
        <fullName evidence="3">Amidase domain-containing protein</fullName>
    </submittedName>
</protein>
<feature type="domain" description="Putative amidase" evidence="2">
    <location>
        <begin position="90"/>
        <end position="226"/>
    </location>
</feature>